<proteinExistence type="predicted"/>
<name>A0ABT0ZVF5_9PSEU</name>
<keyword evidence="3" id="KW-1185">Reference proteome</keyword>
<evidence type="ECO:0000313" key="3">
    <source>
        <dbReference type="Proteomes" id="UP001165283"/>
    </source>
</evidence>
<evidence type="ECO:0000313" key="2">
    <source>
        <dbReference type="EMBL" id="MCO1654701.1"/>
    </source>
</evidence>
<dbReference type="EMBL" id="JAGSOV010000012">
    <property type="protein sequence ID" value="MCO1654701.1"/>
    <property type="molecule type" value="Genomic_DNA"/>
</dbReference>
<dbReference type="Pfam" id="PF20060">
    <property type="entry name" value="DUF6459"/>
    <property type="match status" value="1"/>
</dbReference>
<comment type="caution">
    <text evidence="2">The sequence shown here is derived from an EMBL/GenBank/DDBJ whole genome shotgun (WGS) entry which is preliminary data.</text>
</comment>
<dbReference type="RefSeq" id="WP_252436326.1">
    <property type="nucleotide sequence ID" value="NZ_JAGSOV010000012.1"/>
</dbReference>
<protein>
    <submittedName>
        <fullName evidence="2">Uncharacterized protein</fullName>
    </submittedName>
</protein>
<evidence type="ECO:0000256" key="1">
    <source>
        <dbReference type="SAM" id="MobiDB-lite"/>
    </source>
</evidence>
<accession>A0ABT0ZVF5</accession>
<reference evidence="2" key="1">
    <citation type="submission" date="2021-04" db="EMBL/GenBank/DDBJ databases">
        <title>Pseudonocardia sp. nov., isolated from sandy soil of mangrove forest.</title>
        <authorList>
            <person name="Zan Z."/>
            <person name="Huang R."/>
            <person name="Liu W."/>
        </authorList>
    </citation>
    <scope>NUCLEOTIDE SEQUENCE</scope>
    <source>
        <strain evidence="2">S2-4</strain>
    </source>
</reference>
<dbReference type="InterPro" id="IPR045596">
    <property type="entry name" value="DUF6459"/>
</dbReference>
<feature type="region of interest" description="Disordered" evidence="1">
    <location>
        <begin position="1"/>
        <end position="22"/>
    </location>
</feature>
<gene>
    <name evidence="2" type="ORF">KDL28_06490</name>
</gene>
<sequence length="161" mass="17211">MTVLQEPPLLAPPVPPGAVHVRRAGYEPEPGEATASPPLPPPLPAVPTEDVITTAQASAAHRELVPVLRIVIEVLDGRRPPAHLDAAADPSVLRYWRAAREVRRTGTPTRLGRMRVCLPAPGVAEVAAVCTVDGRVRALAARFERGGTGLRGWRWTAVRLG</sequence>
<dbReference type="Proteomes" id="UP001165283">
    <property type="component" value="Unassembled WGS sequence"/>
</dbReference>
<organism evidence="2 3">
    <name type="scientific">Pseudonocardia humida</name>
    <dbReference type="NCBI Taxonomy" id="2800819"/>
    <lineage>
        <taxon>Bacteria</taxon>
        <taxon>Bacillati</taxon>
        <taxon>Actinomycetota</taxon>
        <taxon>Actinomycetes</taxon>
        <taxon>Pseudonocardiales</taxon>
        <taxon>Pseudonocardiaceae</taxon>
        <taxon>Pseudonocardia</taxon>
    </lineage>
</organism>